<keyword evidence="1" id="KW-0805">Transcription regulation</keyword>
<dbReference type="GO" id="GO:0045892">
    <property type="term" value="P:negative regulation of DNA-templated transcription"/>
    <property type="evidence" value="ECO:0007669"/>
    <property type="project" value="TreeGrafter"/>
</dbReference>
<dbReference type="InterPro" id="IPR011663">
    <property type="entry name" value="UTRA"/>
</dbReference>
<organism evidence="7">
    <name type="scientific">Clostridioides difficile</name>
    <name type="common">Peptoclostridium difficile</name>
    <dbReference type="NCBI Taxonomy" id="1496"/>
    <lineage>
        <taxon>Bacteria</taxon>
        <taxon>Bacillati</taxon>
        <taxon>Bacillota</taxon>
        <taxon>Clostridia</taxon>
        <taxon>Peptostreptococcales</taxon>
        <taxon>Peptostreptococcaceae</taxon>
        <taxon>Clostridioides</taxon>
    </lineage>
</organism>
<dbReference type="CDD" id="cd07377">
    <property type="entry name" value="WHTH_GntR"/>
    <property type="match status" value="1"/>
</dbReference>
<evidence type="ECO:0000313" key="10">
    <source>
        <dbReference type="EMBL" id="VHY11325.1"/>
    </source>
</evidence>
<evidence type="ECO:0000256" key="3">
    <source>
        <dbReference type="ARBA" id="ARBA00023163"/>
    </source>
</evidence>
<sequence>MKEPIYKVIENHVRELINSDSLKEGDLIPSEKQLSEEFNVTRMTVRSALNNLVKEGYITRQRGVGSIVIANNIYDNISSVSGFTKEMESKGYKVSNILVSLEIVQADENLSSKLNISLEENVWEIKRVRLANDARVSYMITYMPVKLFPNLNKTHCENSLYNFVEEVCGYKIAMSEREVQAVISNEECMDNLKLEEPEPLLYISQICKLQNSEIFEYSHTYHYGYTLTLNAVVE</sequence>
<evidence type="ECO:0000313" key="12">
    <source>
        <dbReference type="Proteomes" id="UP000411588"/>
    </source>
</evidence>
<reference evidence="10 11" key="3">
    <citation type="submission" date="2019-04" db="EMBL/GenBank/DDBJ databases">
        <authorList>
            <consortium name="Pathogen Informatics"/>
        </authorList>
    </citation>
    <scope>NUCLEOTIDE SEQUENCE [LARGE SCALE GENOMIC DNA]</scope>
    <source>
        <strain evidence="12">clo34</strain>
        <strain evidence="9">Clo34</strain>
        <strain evidence="10">Tl291</strain>
        <strain evidence="11">tl291</strain>
    </source>
</reference>
<dbReference type="InterPro" id="IPR028978">
    <property type="entry name" value="Chorismate_lyase_/UTRA_dom_sf"/>
</dbReference>
<evidence type="ECO:0000259" key="4">
    <source>
        <dbReference type="PROSITE" id="PS50949"/>
    </source>
</evidence>
<dbReference type="OMA" id="EPVEWVR"/>
<feature type="domain" description="HTH gntR-type" evidence="4">
    <location>
        <begin position="3"/>
        <end position="71"/>
    </location>
</feature>
<evidence type="ECO:0000313" key="7">
    <source>
        <dbReference type="EMBL" id="CDS94826.1"/>
    </source>
</evidence>
<evidence type="ECO:0000256" key="2">
    <source>
        <dbReference type="ARBA" id="ARBA00023125"/>
    </source>
</evidence>
<dbReference type="KEGG" id="pdf:CD630DERM_28850"/>
<evidence type="ECO:0000256" key="1">
    <source>
        <dbReference type="ARBA" id="ARBA00023015"/>
    </source>
</evidence>
<dbReference type="InterPro" id="IPR050679">
    <property type="entry name" value="Bact_HTH_transcr_reg"/>
</dbReference>
<evidence type="ECO:0000313" key="5">
    <source>
        <dbReference type="EMBL" id="CDS88691.1"/>
    </source>
</evidence>
<dbReference type="InterPro" id="IPR000524">
    <property type="entry name" value="Tscrpt_reg_HTH_GntR"/>
</dbReference>
<dbReference type="GO" id="GO:0003700">
    <property type="term" value="F:DNA-binding transcription factor activity"/>
    <property type="evidence" value="ECO:0007669"/>
    <property type="project" value="InterPro"/>
</dbReference>
<dbReference type="SMART" id="SM00866">
    <property type="entry name" value="UTRA"/>
    <property type="match status" value="1"/>
</dbReference>
<dbReference type="PROSITE" id="PS50949">
    <property type="entry name" value="HTH_GNTR"/>
    <property type="match status" value="1"/>
</dbReference>
<gene>
    <name evidence="9" type="primary">mngR</name>
    <name evidence="7" type="ORF">BN1095_20095</name>
    <name evidence="5" type="ORF">BN1096_700107</name>
    <name evidence="6" type="ORF">BN1097_710108</name>
    <name evidence="8" type="ORF">KRQ00_002368</name>
    <name evidence="10" type="ORF">SAMEA1402366_02405</name>
    <name evidence="9" type="ORF">SAMEA1402399_00846</name>
</gene>
<reference evidence="8" key="4">
    <citation type="submission" date="2021-06" db="EMBL/GenBank/DDBJ databases">
        <authorList>
            <consortium name="NCBI Pathogen Detection Project"/>
        </authorList>
    </citation>
    <scope>NUCLEOTIDE SEQUENCE</scope>
    <source>
        <strain evidence="8">Clostridioides</strain>
    </source>
</reference>
<dbReference type="AlphaFoldDB" id="A0A031WJF0"/>
<evidence type="ECO:0000313" key="9">
    <source>
        <dbReference type="EMBL" id="VFD29887.1"/>
    </source>
</evidence>
<dbReference type="EMBL" id="LK932525">
    <property type="protein sequence ID" value="CDS88691.1"/>
    <property type="molecule type" value="Genomic_DNA"/>
</dbReference>
<protein>
    <submittedName>
        <fullName evidence="8">GntR family transcriptional regulator</fullName>
    </submittedName>
    <submittedName>
        <fullName evidence="7">Transcriptional regulator, GntR family</fullName>
    </submittedName>
    <submittedName>
        <fullName evidence="6">UbiC transcription regulator-associated domain protein</fullName>
    </submittedName>
</protein>
<reference evidence="8" key="2">
    <citation type="journal article" date="2018" name="Genome Biol.">
        <title>SKESA: strategic k-mer extension for scrupulous assemblies.</title>
        <authorList>
            <person name="Souvorov A."/>
            <person name="Agarwala R."/>
            <person name="Lipman D.J."/>
        </authorList>
    </citation>
    <scope>NUCLEOTIDE SEQUENCE</scope>
    <source>
        <strain evidence="8">Clostridioides</strain>
    </source>
</reference>
<dbReference type="PATRIC" id="fig|1496.1371.peg.732"/>
<proteinExistence type="predicted"/>
<dbReference type="Gene3D" id="3.40.1410.10">
    <property type="entry name" value="Chorismate lyase-like"/>
    <property type="match status" value="1"/>
</dbReference>
<dbReference type="SUPFAM" id="SSF64288">
    <property type="entry name" value="Chorismate lyase-like"/>
    <property type="match status" value="1"/>
</dbReference>
<dbReference type="RefSeq" id="WP_003426754.1">
    <property type="nucleotide sequence ID" value="NZ_AP025558.1"/>
</dbReference>
<dbReference type="EMBL" id="CAAJVP010000011">
    <property type="protein sequence ID" value="VHY11325.1"/>
    <property type="molecule type" value="Genomic_DNA"/>
</dbReference>
<dbReference type="GO" id="GO:0003677">
    <property type="term" value="F:DNA binding"/>
    <property type="evidence" value="ECO:0007669"/>
    <property type="project" value="UniProtKB-KW"/>
</dbReference>
<name>A0A031WJF0_CLODI</name>
<dbReference type="Proteomes" id="UP000411588">
    <property type="component" value="Unassembled WGS sequence"/>
</dbReference>
<dbReference type="InterPro" id="IPR036390">
    <property type="entry name" value="WH_DNA-bd_sf"/>
</dbReference>
<reference evidence="7" key="1">
    <citation type="submission" date="2014-07" db="EMBL/GenBank/DDBJ databases">
        <authorList>
            <person name="Monot Marc"/>
        </authorList>
    </citation>
    <scope>NUCLEOTIDE SEQUENCE</scope>
    <source>
        <strain evidence="7">7032989</strain>
        <strain evidence="6">7032994</strain>
    </source>
</reference>
<evidence type="ECO:0000313" key="6">
    <source>
        <dbReference type="EMBL" id="CDS89298.1"/>
    </source>
</evidence>
<dbReference type="Pfam" id="PF00392">
    <property type="entry name" value="GntR"/>
    <property type="match status" value="1"/>
</dbReference>
<evidence type="ECO:0000313" key="8">
    <source>
        <dbReference type="EMBL" id="HBH2620597.1"/>
    </source>
</evidence>
<keyword evidence="3" id="KW-0804">Transcription</keyword>
<dbReference type="PANTHER" id="PTHR44846:SF1">
    <property type="entry name" value="MANNOSYL-D-GLYCERATE TRANSPORT_METABOLISM SYSTEM REPRESSOR MNGR-RELATED"/>
    <property type="match status" value="1"/>
</dbReference>
<dbReference type="PRINTS" id="PR00035">
    <property type="entry name" value="HTHGNTR"/>
</dbReference>
<dbReference type="Gene3D" id="1.10.10.10">
    <property type="entry name" value="Winged helix-like DNA-binding domain superfamily/Winged helix DNA-binding domain"/>
    <property type="match status" value="1"/>
</dbReference>
<keyword evidence="2" id="KW-0238">DNA-binding</keyword>
<dbReference type="Pfam" id="PF07702">
    <property type="entry name" value="UTRA"/>
    <property type="match status" value="1"/>
</dbReference>
<evidence type="ECO:0000313" key="11">
    <source>
        <dbReference type="Proteomes" id="UP000372533"/>
    </source>
</evidence>
<dbReference type="SMART" id="SM00345">
    <property type="entry name" value="HTH_GNTR"/>
    <property type="match status" value="1"/>
</dbReference>
<dbReference type="EMBL" id="LK932849">
    <property type="protein sequence ID" value="CDS94826.1"/>
    <property type="molecule type" value="Genomic_DNA"/>
</dbReference>
<dbReference type="EMBL" id="LK932411">
    <property type="protein sequence ID" value="CDS89298.1"/>
    <property type="molecule type" value="Genomic_DNA"/>
</dbReference>
<dbReference type="EMBL" id="CAADAN010000002">
    <property type="protein sequence ID" value="VFD29887.1"/>
    <property type="molecule type" value="Genomic_DNA"/>
</dbReference>
<dbReference type="InterPro" id="IPR036388">
    <property type="entry name" value="WH-like_DNA-bd_sf"/>
</dbReference>
<accession>A0A031WJF0</accession>
<dbReference type="Proteomes" id="UP000372533">
    <property type="component" value="Unassembled WGS sequence"/>
</dbReference>
<dbReference type="PANTHER" id="PTHR44846">
    <property type="entry name" value="MANNOSYL-D-GLYCERATE TRANSPORT/METABOLISM SYSTEM REPRESSOR MNGR-RELATED"/>
    <property type="match status" value="1"/>
</dbReference>
<dbReference type="SUPFAM" id="SSF46785">
    <property type="entry name" value="Winged helix' DNA-binding domain"/>
    <property type="match status" value="1"/>
</dbReference>
<dbReference type="Proteomes" id="UP000879542">
    <property type="component" value="Unassembled WGS sequence"/>
</dbReference>
<dbReference type="EMBL" id="DAEQIJ010000011">
    <property type="protein sequence ID" value="HBH2620597.1"/>
    <property type="molecule type" value="Genomic_DNA"/>
</dbReference>